<dbReference type="Proteomes" id="UP001501410">
    <property type="component" value="Unassembled WGS sequence"/>
</dbReference>
<sequence length="55" mass="6282">MQQQAGIIRWNIDFSDEERVLKIVANTDIGQEVTHLFTRLGFTANLMAVYYAPPV</sequence>
<proteinExistence type="predicted"/>
<organism evidence="1 2">
    <name type="scientific">Rurimicrobium arvi</name>
    <dbReference type="NCBI Taxonomy" id="2049916"/>
    <lineage>
        <taxon>Bacteria</taxon>
        <taxon>Pseudomonadati</taxon>
        <taxon>Bacteroidota</taxon>
        <taxon>Chitinophagia</taxon>
        <taxon>Chitinophagales</taxon>
        <taxon>Chitinophagaceae</taxon>
        <taxon>Rurimicrobium</taxon>
    </lineage>
</organism>
<evidence type="ECO:0000313" key="2">
    <source>
        <dbReference type="Proteomes" id="UP001501410"/>
    </source>
</evidence>
<evidence type="ECO:0000313" key="1">
    <source>
        <dbReference type="EMBL" id="GAA4454239.1"/>
    </source>
</evidence>
<gene>
    <name evidence="1" type="ORF">GCM10023092_15970</name>
</gene>
<accession>A0ABP8MU04</accession>
<protein>
    <submittedName>
        <fullName evidence="1">Uncharacterized protein</fullName>
    </submittedName>
</protein>
<comment type="caution">
    <text evidence="1">The sequence shown here is derived from an EMBL/GenBank/DDBJ whole genome shotgun (WGS) entry which is preliminary data.</text>
</comment>
<keyword evidence="2" id="KW-1185">Reference proteome</keyword>
<reference evidence="2" key="1">
    <citation type="journal article" date="2019" name="Int. J. Syst. Evol. Microbiol.">
        <title>The Global Catalogue of Microorganisms (GCM) 10K type strain sequencing project: providing services to taxonomists for standard genome sequencing and annotation.</title>
        <authorList>
            <consortium name="The Broad Institute Genomics Platform"/>
            <consortium name="The Broad Institute Genome Sequencing Center for Infectious Disease"/>
            <person name="Wu L."/>
            <person name="Ma J."/>
        </authorList>
    </citation>
    <scope>NUCLEOTIDE SEQUENCE [LARGE SCALE GENOMIC DNA]</scope>
    <source>
        <strain evidence="2">JCM 31921</strain>
    </source>
</reference>
<dbReference type="EMBL" id="BAABEZ010000022">
    <property type="protein sequence ID" value="GAA4454239.1"/>
    <property type="molecule type" value="Genomic_DNA"/>
</dbReference>
<dbReference type="RefSeq" id="WP_344825082.1">
    <property type="nucleotide sequence ID" value="NZ_BAABEZ010000022.1"/>
</dbReference>
<name>A0ABP8MU04_9BACT</name>